<evidence type="ECO:0000313" key="3">
    <source>
        <dbReference type="Proteomes" id="UP001324427"/>
    </source>
</evidence>
<gene>
    <name evidence="2" type="ORF">LTR36_011011</name>
</gene>
<reference evidence="2 3" key="1">
    <citation type="submission" date="2021-11" db="EMBL/GenBank/DDBJ databases">
        <title>Black yeast isolated from Biological Soil Crust.</title>
        <authorList>
            <person name="Kurbessoian T."/>
        </authorList>
    </citation>
    <scope>NUCLEOTIDE SEQUENCE [LARGE SCALE GENOMIC DNA]</scope>
    <source>
        <strain evidence="2 3">CCFEE 5522</strain>
    </source>
</reference>
<keyword evidence="3" id="KW-1185">Reference proteome</keyword>
<proteinExistence type="predicted"/>
<dbReference type="EMBL" id="JAVFHQ010000099">
    <property type="protein sequence ID" value="KAK4539354.1"/>
    <property type="molecule type" value="Genomic_DNA"/>
</dbReference>
<feature type="signal peptide" evidence="1">
    <location>
        <begin position="1"/>
        <end position="23"/>
    </location>
</feature>
<name>A0AAV9J3T1_9PEZI</name>
<feature type="chain" id="PRO_5043429369" evidence="1">
    <location>
        <begin position="24"/>
        <end position="197"/>
    </location>
</feature>
<protein>
    <submittedName>
        <fullName evidence="2">Uncharacterized protein</fullName>
    </submittedName>
</protein>
<comment type="caution">
    <text evidence="2">The sequence shown here is derived from an EMBL/GenBank/DDBJ whole genome shotgun (WGS) entry which is preliminary data.</text>
</comment>
<organism evidence="2 3">
    <name type="scientific">Oleoguttula mirabilis</name>
    <dbReference type="NCBI Taxonomy" id="1507867"/>
    <lineage>
        <taxon>Eukaryota</taxon>
        <taxon>Fungi</taxon>
        <taxon>Dikarya</taxon>
        <taxon>Ascomycota</taxon>
        <taxon>Pezizomycotina</taxon>
        <taxon>Dothideomycetes</taxon>
        <taxon>Dothideomycetidae</taxon>
        <taxon>Mycosphaerellales</taxon>
        <taxon>Teratosphaeriaceae</taxon>
        <taxon>Oleoguttula</taxon>
    </lineage>
</organism>
<sequence length="197" mass="21531">MYATLILTHASIAVMVIVQPVYAKAHGVAMFFHDDGCNTYGELCTNLARHHCCIASSSGEALWSSSYLSSDNSLINYYPTTFDNDKGGSCTVTLGSTPENTCFSQTPAAIAGGYWGWASGGVTFKRSMKQAKGCKETDFKFVVSGNVTYHFDKTNVEKSKAFDEVLQQGGVEGLRAHARENYDVVSQHDRGVVRMRQ</sequence>
<evidence type="ECO:0000313" key="2">
    <source>
        <dbReference type="EMBL" id="KAK4539354.1"/>
    </source>
</evidence>
<dbReference type="AlphaFoldDB" id="A0AAV9J3T1"/>
<evidence type="ECO:0000256" key="1">
    <source>
        <dbReference type="SAM" id="SignalP"/>
    </source>
</evidence>
<dbReference type="Proteomes" id="UP001324427">
    <property type="component" value="Unassembled WGS sequence"/>
</dbReference>
<keyword evidence="1" id="KW-0732">Signal</keyword>
<accession>A0AAV9J3T1</accession>